<evidence type="ECO:0000256" key="5">
    <source>
        <dbReference type="SAM" id="SignalP"/>
    </source>
</evidence>
<dbReference type="AlphaFoldDB" id="A0A0K6HBW3"/>
<name>A0A0K6HBW3_9GAMM</name>
<dbReference type="Pfam" id="PF07715">
    <property type="entry name" value="Plug"/>
    <property type="match status" value="1"/>
</dbReference>
<dbReference type="SUPFAM" id="SSF56935">
    <property type="entry name" value="Porins"/>
    <property type="match status" value="1"/>
</dbReference>
<reference evidence="9" key="1">
    <citation type="submission" date="2015-08" db="EMBL/GenBank/DDBJ databases">
        <authorList>
            <person name="Varghese N."/>
        </authorList>
    </citation>
    <scope>NUCLEOTIDE SEQUENCE [LARGE SCALE GENOMIC DNA]</scope>
    <source>
        <strain evidence="9">DSM 27808</strain>
    </source>
</reference>
<dbReference type="OrthoDB" id="9768470at2"/>
<evidence type="ECO:0000256" key="1">
    <source>
        <dbReference type="ARBA" id="ARBA00004442"/>
    </source>
</evidence>
<protein>
    <submittedName>
        <fullName evidence="8">TonB-dependent Receptor Plug Domain</fullName>
    </submittedName>
</protein>
<evidence type="ECO:0000256" key="2">
    <source>
        <dbReference type="ARBA" id="ARBA00023136"/>
    </source>
</evidence>
<sequence length="908" mass="100555">MSTKYKLKPLALAVSLALLASGQAFAQQQDAEQTAQTAAETTADTTIEEVVTTGTRLQGSAAAVVDERKNQAFVADILGAEQLSRTGDSDAASALRRVTGLTLVDGKYVYVRGLGERYSSARLNGASIPSPDLTRNVIPLDIIPSTIIESLAVQKVFSPSMPAAFGGGNIDIRTKSLPTDFQFNLEVGVGQNTNATDGYTYNRNEAGLPQNIRDAIVHYRGDFSLRNIINKDGLVANDSGSASDQARAVNAGLARALPRNIALKEESLNPNYSIKASIGNSFDEDYFGGSIGFLLAGAYDTKWNVSERKNAVLSENAPAGCSTSLGSAEDVANSCYNTLSETTLTTETERMNGVFSVGYELDTHSVSYTKLYLTDSEDESEFGIMQSPNGSNLKTIYGSGLANREHEFKYEERTLDIDQIRGQHTFLDYWGVGFDWQYTESKAETEIPTDISYRFDDIYDSQGNYQSTVVTGDDNRAIYQYVNMEDHVKSYSGNFSLPTTLLGMDIEFRGGYDFTDKARYYTTDRFAMDNGSGLRITVNDDYNNILGVTNYLTDERIDQSNFILSYREPTAPDADDYIAVQKTDAYYGSFDAFITNNWRLAGGVRWEEFKQVSLATSSLIFTREDLDTFYNPDRVLNGTTIEDDFYPALSLTYISDDNYQLRFGFSETVVRPDIRETVPVAYFDPITDIRTIGRAGLESSPMTNLDARFEYFADNGDNYTVSLFYKEIDKPIESVLSVGDEEYTLNYVNGETAEVYGVEFEWLHDLAYVADGFFTTGNLTFSDSEAAINPALAGNLTNPTKRLTGHSKYVANFQLGYDSLNGNHSSSLVYNVFGERILAAGIGGRGDAYEQPFHSLDLVYNYYPDFNSKLSFKVQNLLDEDQEVTQSGVLVQSREVGQTFSLSYSYQF</sequence>
<dbReference type="InterPro" id="IPR037066">
    <property type="entry name" value="Plug_dom_sf"/>
</dbReference>
<evidence type="ECO:0000259" key="6">
    <source>
        <dbReference type="Pfam" id="PF00593"/>
    </source>
</evidence>
<dbReference type="InterPro" id="IPR012910">
    <property type="entry name" value="Plug_dom"/>
</dbReference>
<feature type="chain" id="PRO_5005503815" evidence="5">
    <location>
        <begin position="27"/>
        <end position="908"/>
    </location>
</feature>
<dbReference type="PANTHER" id="PTHR40980:SF5">
    <property type="entry name" value="TONB-DEPENDENT RECEPTOR"/>
    <property type="match status" value="1"/>
</dbReference>
<evidence type="ECO:0000256" key="4">
    <source>
        <dbReference type="RuleBase" id="RU003357"/>
    </source>
</evidence>
<keyword evidence="2 4" id="KW-0472">Membrane</keyword>
<evidence type="ECO:0000259" key="7">
    <source>
        <dbReference type="Pfam" id="PF07715"/>
    </source>
</evidence>
<dbReference type="PANTHER" id="PTHR40980">
    <property type="entry name" value="PLUG DOMAIN-CONTAINING PROTEIN"/>
    <property type="match status" value="1"/>
</dbReference>
<evidence type="ECO:0000313" key="8">
    <source>
        <dbReference type="EMBL" id="CUA88480.1"/>
    </source>
</evidence>
<dbReference type="Gene3D" id="2.40.170.20">
    <property type="entry name" value="TonB-dependent receptor, beta-barrel domain"/>
    <property type="match status" value="1"/>
</dbReference>
<dbReference type="Pfam" id="PF00593">
    <property type="entry name" value="TonB_dep_Rec_b-barrel"/>
    <property type="match status" value="1"/>
</dbReference>
<evidence type="ECO:0000313" key="9">
    <source>
        <dbReference type="Proteomes" id="UP000182598"/>
    </source>
</evidence>
<proteinExistence type="inferred from homology"/>
<dbReference type="RefSeq" id="WP_055439854.1">
    <property type="nucleotide sequence ID" value="NZ_CYHB01000010.1"/>
</dbReference>
<dbReference type="Proteomes" id="UP000182598">
    <property type="component" value="Unassembled WGS sequence"/>
</dbReference>
<dbReference type="GO" id="GO:0009279">
    <property type="term" value="C:cell outer membrane"/>
    <property type="evidence" value="ECO:0007669"/>
    <property type="project" value="UniProtKB-SubCell"/>
</dbReference>
<keyword evidence="5" id="KW-0732">Signal</keyword>
<dbReference type="Gene3D" id="2.170.130.10">
    <property type="entry name" value="TonB-dependent receptor, plug domain"/>
    <property type="match status" value="1"/>
</dbReference>
<dbReference type="InterPro" id="IPR000531">
    <property type="entry name" value="Beta-barrel_TonB"/>
</dbReference>
<gene>
    <name evidence="8" type="ORF">Ga0061064_2223</name>
</gene>
<keyword evidence="8" id="KW-0675">Receptor</keyword>
<organism evidence="8 9">
    <name type="scientific">Pseudidiomarina woesei</name>
    <dbReference type="NCBI Taxonomy" id="1381080"/>
    <lineage>
        <taxon>Bacteria</taxon>
        <taxon>Pseudomonadati</taxon>
        <taxon>Pseudomonadota</taxon>
        <taxon>Gammaproteobacteria</taxon>
        <taxon>Alteromonadales</taxon>
        <taxon>Idiomarinaceae</taxon>
        <taxon>Pseudidiomarina</taxon>
    </lineage>
</organism>
<keyword evidence="3" id="KW-0998">Cell outer membrane</keyword>
<dbReference type="InterPro" id="IPR036942">
    <property type="entry name" value="Beta-barrel_TonB_sf"/>
</dbReference>
<feature type="domain" description="TonB-dependent receptor plug" evidence="7">
    <location>
        <begin position="72"/>
        <end position="155"/>
    </location>
</feature>
<evidence type="ECO:0000256" key="3">
    <source>
        <dbReference type="ARBA" id="ARBA00023237"/>
    </source>
</evidence>
<comment type="similarity">
    <text evidence="4">Belongs to the TonB-dependent receptor family.</text>
</comment>
<keyword evidence="4" id="KW-0798">TonB box</keyword>
<keyword evidence="9" id="KW-1185">Reference proteome</keyword>
<feature type="signal peptide" evidence="5">
    <location>
        <begin position="1"/>
        <end position="26"/>
    </location>
</feature>
<dbReference type="EMBL" id="CYHB01000010">
    <property type="protein sequence ID" value="CUA88480.1"/>
    <property type="molecule type" value="Genomic_DNA"/>
</dbReference>
<comment type="subcellular location">
    <subcellularLocation>
        <location evidence="1 4">Cell outer membrane</location>
    </subcellularLocation>
</comment>
<feature type="domain" description="TonB-dependent receptor-like beta-barrel" evidence="6">
    <location>
        <begin position="426"/>
        <end position="877"/>
    </location>
</feature>
<accession>A0A0K6HBW3</accession>